<dbReference type="InterPro" id="IPR010971">
    <property type="entry name" value="UbiH/COQ6"/>
</dbReference>
<evidence type="ECO:0000313" key="9">
    <source>
        <dbReference type="EMBL" id="MEN2991794.1"/>
    </source>
</evidence>
<keyword evidence="4" id="KW-0285">Flavoprotein</keyword>
<dbReference type="EMBL" id="JBBKTW010000014">
    <property type="protein sequence ID" value="MEN2991794.1"/>
    <property type="molecule type" value="Genomic_DNA"/>
</dbReference>
<keyword evidence="10" id="KW-1185">Reference proteome</keyword>
<dbReference type="Proteomes" id="UP001413721">
    <property type="component" value="Unassembled WGS sequence"/>
</dbReference>
<reference evidence="9 10" key="1">
    <citation type="submission" date="2024-03" db="EMBL/GenBank/DDBJ databases">
        <title>High-quality draft genome sequencing of Tistrella sp. BH-R2-4.</title>
        <authorList>
            <person name="Dong C."/>
        </authorList>
    </citation>
    <scope>NUCLEOTIDE SEQUENCE [LARGE SCALE GENOMIC DNA]</scope>
    <source>
        <strain evidence="9 10">BH-R2-4</strain>
    </source>
</reference>
<dbReference type="NCBIfam" id="NF006593">
    <property type="entry name" value="PRK09126.1"/>
    <property type="match status" value="1"/>
</dbReference>
<comment type="cofactor">
    <cofactor evidence="1">
        <name>FAD</name>
        <dbReference type="ChEBI" id="CHEBI:57692"/>
    </cofactor>
</comment>
<evidence type="ECO:0000256" key="6">
    <source>
        <dbReference type="ARBA" id="ARBA00023002"/>
    </source>
</evidence>
<evidence type="ECO:0000313" key="10">
    <source>
        <dbReference type="Proteomes" id="UP001413721"/>
    </source>
</evidence>
<gene>
    <name evidence="9" type="primary">ubiM</name>
    <name evidence="9" type="ORF">WG926_26015</name>
</gene>
<dbReference type="Gene3D" id="3.50.50.60">
    <property type="entry name" value="FAD/NAD(P)-binding domain"/>
    <property type="match status" value="2"/>
</dbReference>
<dbReference type="PANTHER" id="PTHR43876:SF25">
    <property type="entry name" value="MONOOXYGENASE NMA2164"/>
    <property type="match status" value="1"/>
</dbReference>
<keyword evidence="6" id="KW-0560">Oxidoreductase</keyword>
<dbReference type="PANTHER" id="PTHR43876">
    <property type="entry name" value="UBIQUINONE BIOSYNTHESIS MONOOXYGENASE COQ6, MITOCHONDRIAL"/>
    <property type="match status" value="1"/>
</dbReference>
<feature type="domain" description="FAD-binding" evidence="8">
    <location>
        <begin position="3"/>
        <end position="340"/>
    </location>
</feature>
<comment type="caution">
    <text evidence="9">The sequence shown here is derived from an EMBL/GenBank/DDBJ whole genome shotgun (WGS) entry which is preliminary data.</text>
</comment>
<evidence type="ECO:0000256" key="4">
    <source>
        <dbReference type="ARBA" id="ARBA00022630"/>
    </source>
</evidence>
<dbReference type="InterPro" id="IPR036188">
    <property type="entry name" value="FAD/NAD-bd_sf"/>
</dbReference>
<protein>
    <submittedName>
        <fullName evidence="9">5-demethoxyubiquinol-8 5-hydroxylase UbiM</fullName>
    </submittedName>
</protein>
<dbReference type="NCBIfam" id="TIGR01988">
    <property type="entry name" value="Ubi-OHases"/>
    <property type="match status" value="1"/>
</dbReference>
<evidence type="ECO:0000256" key="5">
    <source>
        <dbReference type="ARBA" id="ARBA00022827"/>
    </source>
</evidence>
<name>A0ABU9YSI1_9PROT</name>
<keyword evidence="5" id="KW-0274">FAD</keyword>
<accession>A0ABU9YSI1</accession>
<proteinExistence type="inferred from homology"/>
<dbReference type="PRINTS" id="PR00420">
    <property type="entry name" value="RNGMNOXGNASE"/>
</dbReference>
<sequence>MQCDIAVIGAGPAGLAFTGALAGSGLAVILVDPAPASVLADPPFDGREIALTHHSVAVLERLGAWARIDPDAVSPLRMARVLNGGGVRGLVFDGAADGGPLGHLVPNHLIRRALHDTVRADGAATILTGRRAVDIRVRPGADPAGGMTVDLDDGGSLHARLVVAADSRFSAMRAARGITARQTDFGKTMLVCRMAHDAGHGGIATEWFDHDQTVALLPLNGNRSSVVLTLTPDRIARLMAMSPDDFAGDIIRRLDGRLGRMQLVSTRHAWPLVAVEARRFIGHRFALIGDAAVGMHPVTAHGFNLGLKSAERLAGEILNAAAVGADIAGPLLLHRYEAGHKLTASPLYAATNAIVGLYTSTGLPARAARAAVMHLGRRATPVRRAVSGLLMDRAG</sequence>
<comment type="pathway">
    <text evidence="2">Cofactor biosynthesis; ubiquinone biosynthesis.</text>
</comment>
<dbReference type="InterPro" id="IPR051205">
    <property type="entry name" value="UbiH/COQ6_monooxygenase"/>
</dbReference>
<evidence type="ECO:0000256" key="1">
    <source>
        <dbReference type="ARBA" id="ARBA00001974"/>
    </source>
</evidence>
<comment type="similarity">
    <text evidence="3">Belongs to the UbiH/COQ6 family.</text>
</comment>
<evidence type="ECO:0000256" key="2">
    <source>
        <dbReference type="ARBA" id="ARBA00004749"/>
    </source>
</evidence>
<dbReference type="Pfam" id="PF01494">
    <property type="entry name" value="FAD_binding_3"/>
    <property type="match status" value="1"/>
</dbReference>
<keyword evidence="7" id="KW-0503">Monooxygenase</keyword>
<dbReference type="InterPro" id="IPR002938">
    <property type="entry name" value="FAD-bd"/>
</dbReference>
<evidence type="ECO:0000256" key="3">
    <source>
        <dbReference type="ARBA" id="ARBA00005349"/>
    </source>
</evidence>
<evidence type="ECO:0000256" key="7">
    <source>
        <dbReference type="ARBA" id="ARBA00023033"/>
    </source>
</evidence>
<organism evidence="9 10">
    <name type="scientific">Tistrella arctica</name>
    <dbReference type="NCBI Taxonomy" id="3133430"/>
    <lineage>
        <taxon>Bacteria</taxon>
        <taxon>Pseudomonadati</taxon>
        <taxon>Pseudomonadota</taxon>
        <taxon>Alphaproteobacteria</taxon>
        <taxon>Geminicoccales</taxon>
        <taxon>Geminicoccaceae</taxon>
        <taxon>Tistrella</taxon>
    </lineage>
</organism>
<dbReference type="RefSeq" id="WP_345935000.1">
    <property type="nucleotide sequence ID" value="NZ_JBBKTV010000009.1"/>
</dbReference>
<evidence type="ECO:0000259" key="8">
    <source>
        <dbReference type="Pfam" id="PF01494"/>
    </source>
</evidence>
<dbReference type="SUPFAM" id="SSF51905">
    <property type="entry name" value="FAD/NAD(P)-binding domain"/>
    <property type="match status" value="1"/>
</dbReference>